<dbReference type="EMBL" id="PEDL01000028">
    <property type="protein sequence ID" value="PHV69434.1"/>
    <property type="molecule type" value="Genomic_DNA"/>
</dbReference>
<dbReference type="Proteomes" id="UP000224460">
    <property type="component" value="Unassembled WGS sequence"/>
</dbReference>
<evidence type="ECO:0000313" key="2">
    <source>
        <dbReference type="Proteomes" id="UP000224460"/>
    </source>
</evidence>
<name>A0AC61D7M3_9FIRM</name>
<comment type="caution">
    <text evidence="1">The sequence shown here is derived from an EMBL/GenBank/DDBJ whole genome shotgun (WGS) entry which is preliminary data.</text>
</comment>
<proteinExistence type="predicted"/>
<reference evidence="1" key="1">
    <citation type="submission" date="2017-10" db="EMBL/GenBank/DDBJ databases">
        <title>Genome sequence of cellulolytic Lachnospiraceae bacterium XHS1971 isolated from hotspring sediment.</title>
        <authorList>
            <person name="Vasudevan G."/>
            <person name="Joshi A.J."/>
            <person name="Hivarkar S."/>
            <person name="Lanjekar V.B."/>
            <person name="Dhakephalkar P.K."/>
            <person name="Dagar S."/>
        </authorList>
    </citation>
    <scope>NUCLEOTIDE SEQUENCE</scope>
    <source>
        <strain evidence="1">XHS1971</strain>
    </source>
</reference>
<protein>
    <submittedName>
        <fullName evidence="1">Uncharacterized protein</fullName>
    </submittedName>
</protein>
<gene>
    <name evidence="1" type="ORF">CS063_15660</name>
</gene>
<accession>A0AC61D7M3</accession>
<organism evidence="1 2">
    <name type="scientific">Sporanaerobium hydrogeniformans</name>
    <dbReference type="NCBI Taxonomy" id="3072179"/>
    <lineage>
        <taxon>Bacteria</taxon>
        <taxon>Bacillati</taxon>
        <taxon>Bacillota</taxon>
        <taxon>Clostridia</taxon>
        <taxon>Lachnospirales</taxon>
        <taxon>Lachnospiraceae</taxon>
        <taxon>Sporanaerobium</taxon>
    </lineage>
</organism>
<keyword evidence="2" id="KW-1185">Reference proteome</keyword>
<sequence>MEITKIKSWLIGLSFILASPQLVVAEEVQTIYPFKQIQGFLVSPLQQPTQIMSSFGQIRSGYIHEGIDVRAEIGTPLFAVMDGIVTKAAPDSKGINAGGGHMVFINHGEGTESRYMHLESYAIKTGDKVKAGDLIGFSGMSGDSTAPLLHYEYRINNIPVDPTFIFEINGMLTDTYIPFTSTLLSTMLQDKDSFLAKQS</sequence>
<evidence type="ECO:0000313" key="1">
    <source>
        <dbReference type="EMBL" id="PHV69434.1"/>
    </source>
</evidence>